<evidence type="ECO:0000256" key="1">
    <source>
        <dbReference type="ARBA" id="ARBA00004141"/>
    </source>
</evidence>
<sequence>MRKRQKIDLTIVIPIVLFFIISITTIYSAMTYLSPDNGNLALKQAIWYLVGVVIIVILFKLKNDYLYRNAWFFYIIGNILLVSLLLFAPSINNSKCWFVIPYIGSFQPSEFMKIFIMLVLAVMISNFRETTDHPSIKEEFIFIIKTLIVVLIPSVLTFLEPDTGSVMIYFIIYFCMMFTSGIRLRWFVILGVIIAIMLSLVLGCYFLNEDLFVSIFGTDLYYRFDRILDWQNGSGLQLENALAAIGSAGVFGHGFNQTPIYFPESGTDFIFAVYASNFGLLGAIVLIAIIIFFDTRLINMATKKIASRDKFVLAGIIGMLVFQQVQNIGMTVGLLPITGITLPFISYGGSSLLSYLILVGIILNIGNEKEREYNI</sequence>
<name>A0A9D1DTB3_9FIRM</name>
<dbReference type="InterPro" id="IPR018365">
    <property type="entry name" value="Cell_cycle_FtsW-rel_CS"/>
</dbReference>
<evidence type="ECO:0000256" key="5">
    <source>
        <dbReference type="ARBA" id="ARBA00023136"/>
    </source>
</evidence>
<reference evidence="7" key="1">
    <citation type="submission" date="2020-10" db="EMBL/GenBank/DDBJ databases">
        <authorList>
            <person name="Gilroy R."/>
        </authorList>
    </citation>
    <scope>NUCLEOTIDE SEQUENCE</scope>
    <source>
        <strain evidence="7">CHK184-20233</strain>
    </source>
</reference>
<evidence type="ECO:0000256" key="2">
    <source>
        <dbReference type="ARBA" id="ARBA00022692"/>
    </source>
</evidence>
<evidence type="ECO:0000256" key="4">
    <source>
        <dbReference type="ARBA" id="ARBA00022989"/>
    </source>
</evidence>
<protein>
    <submittedName>
        <fullName evidence="7">FtsW/RodA/SpoVE family cell cycle protein</fullName>
    </submittedName>
</protein>
<feature type="transmembrane region" description="Helical" evidence="6">
    <location>
        <begin position="344"/>
        <end position="365"/>
    </location>
</feature>
<keyword evidence="2 6" id="KW-0812">Transmembrane</keyword>
<dbReference type="PROSITE" id="PS00428">
    <property type="entry name" value="FTSW_RODA_SPOVE"/>
    <property type="match status" value="1"/>
</dbReference>
<evidence type="ECO:0000256" key="3">
    <source>
        <dbReference type="ARBA" id="ARBA00022960"/>
    </source>
</evidence>
<evidence type="ECO:0000256" key="6">
    <source>
        <dbReference type="SAM" id="Phobius"/>
    </source>
</evidence>
<keyword evidence="4 6" id="KW-1133">Transmembrane helix</keyword>
<dbReference type="GO" id="GO:0005886">
    <property type="term" value="C:plasma membrane"/>
    <property type="evidence" value="ECO:0007669"/>
    <property type="project" value="TreeGrafter"/>
</dbReference>
<dbReference type="PANTHER" id="PTHR30474:SF1">
    <property type="entry name" value="PEPTIDOGLYCAN GLYCOSYLTRANSFERASE MRDB"/>
    <property type="match status" value="1"/>
</dbReference>
<feature type="transmembrane region" description="Helical" evidence="6">
    <location>
        <begin position="269"/>
        <end position="293"/>
    </location>
</feature>
<dbReference type="GO" id="GO:0032153">
    <property type="term" value="C:cell division site"/>
    <property type="evidence" value="ECO:0007669"/>
    <property type="project" value="TreeGrafter"/>
</dbReference>
<organism evidence="7 8">
    <name type="scientific">Candidatus Onthousia excrementipullorum</name>
    <dbReference type="NCBI Taxonomy" id="2840884"/>
    <lineage>
        <taxon>Bacteria</taxon>
        <taxon>Bacillati</taxon>
        <taxon>Bacillota</taxon>
        <taxon>Bacilli</taxon>
        <taxon>Candidatus Onthousia</taxon>
    </lineage>
</organism>
<feature type="transmembrane region" description="Helical" evidence="6">
    <location>
        <begin position="187"/>
        <end position="208"/>
    </location>
</feature>
<dbReference type="GO" id="GO:0015648">
    <property type="term" value="F:lipid-linked peptidoglycan transporter activity"/>
    <property type="evidence" value="ECO:0007669"/>
    <property type="project" value="TreeGrafter"/>
</dbReference>
<keyword evidence="5 6" id="KW-0472">Membrane</keyword>
<feature type="transmembrane region" description="Helical" evidence="6">
    <location>
        <begin position="71"/>
        <end position="91"/>
    </location>
</feature>
<comment type="subcellular location">
    <subcellularLocation>
        <location evidence="1">Membrane</location>
        <topology evidence="1">Multi-pass membrane protein</topology>
    </subcellularLocation>
</comment>
<dbReference type="EMBL" id="DVHC01000012">
    <property type="protein sequence ID" value="HIR58603.1"/>
    <property type="molecule type" value="Genomic_DNA"/>
</dbReference>
<feature type="transmembrane region" description="Helical" evidence="6">
    <location>
        <begin position="41"/>
        <end position="59"/>
    </location>
</feature>
<feature type="transmembrane region" description="Helical" evidence="6">
    <location>
        <begin position="165"/>
        <end position="182"/>
    </location>
</feature>
<reference evidence="7" key="2">
    <citation type="journal article" date="2021" name="PeerJ">
        <title>Extensive microbial diversity within the chicken gut microbiome revealed by metagenomics and culture.</title>
        <authorList>
            <person name="Gilroy R."/>
            <person name="Ravi A."/>
            <person name="Getino M."/>
            <person name="Pursley I."/>
            <person name="Horton D.L."/>
            <person name="Alikhan N.F."/>
            <person name="Baker D."/>
            <person name="Gharbi K."/>
            <person name="Hall N."/>
            <person name="Watson M."/>
            <person name="Adriaenssens E.M."/>
            <person name="Foster-Nyarko E."/>
            <person name="Jarju S."/>
            <person name="Secka A."/>
            <person name="Antonio M."/>
            <person name="Oren A."/>
            <person name="Chaudhuri R.R."/>
            <person name="La Ragione R."/>
            <person name="Hildebrand F."/>
            <person name="Pallen M.J."/>
        </authorList>
    </citation>
    <scope>NUCLEOTIDE SEQUENCE</scope>
    <source>
        <strain evidence="7">CHK184-20233</strain>
    </source>
</reference>
<dbReference type="InterPro" id="IPR001182">
    <property type="entry name" value="FtsW/RodA"/>
</dbReference>
<feature type="transmembrane region" description="Helical" evidence="6">
    <location>
        <begin position="140"/>
        <end position="159"/>
    </location>
</feature>
<evidence type="ECO:0000313" key="7">
    <source>
        <dbReference type="EMBL" id="HIR58603.1"/>
    </source>
</evidence>
<evidence type="ECO:0000313" key="8">
    <source>
        <dbReference type="Proteomes" id="UP000824232"/>
    </source>
</evidence>
<accession>A0A9D1DTB3</accession>
<dbReference type="GO" id="GO:0008360">
    <property type="term" value="P:regulation of cell shape"/>
    <property type="evidence" value="ECO:0007669"/>
    <property type="project" value="UniProtKB-KW"/>
</dbReference>
<dbReference type="Proteomes" id="UP000824232">
    <property type="component" value="Unassembled WGS sequence"/>
</dbReference>
<dbReference type="Pfam" id="PF01098">
    <property type="entry name" value="FTSW_RODA_SPOVE"/>
    <property type="match status" value="1"/>
</dbReference>
<keyword evidence="3" id="KW-0133">Cell shape</keyword>
<feature type="transmembrane region" description="Helical" evidence="6">
    <location>
        <begin position="111"/>
        <end position="128"/>
    </location>
</feature>
<comment type="caution">
    <text evidence="7">The sequence shown here is derived from an EMBL/GenBank/DDBJ whole genome shotgun (WGS) entry which is preliminary data.</text>
</comment>
<feature type="transmembrane region" description="Helical" evidence="6">
    <location>
        <begin position="7"/>
        <end position="29"/>
    </location>
</feature>
<proteinExistence type="predicted"/>
<dbReference type="GO" id="GO:0051301">
    <property type="term" value="P:cell division"/>
    <property type="evidence" value="ECO:0007669"/>
    <property type="project" value="InterPro"/>
</dbReference>
<gene>
    <name evidence="7" type="ORF">IAB38_00990</name>
</gene>
<dbReference type="AlphaFoldDB" id="A0A9D1DTB3"/>
<feature type="transmembrane region" description="Helical" evidence="6">
    <location>
        <begin position="313"/>
        <end position="338"/>
    </location>
</feature>
<dbReference type="PANTHER" id="PTHR30474">
    <property type="entry name" value="CELL CYCLE PROTEIN"/>
    <property type="match status" value="1"/>
</dbReference>